<evidence type="ECO:0000313" key="3">
    <source>
        <dbReference type="RefSeq" id="XP_024882798.1"/>
    </source>
</evidence>
<proteinExistence type="predicted"/>
<organism evidence="2 3">
    <name type="scientific">Temnothorax curvispinosus</name>
    <dbReference type="NCBI Taxonomy" id="300111"/>
    <lineage>
        <taxon>Eukaryota</taxon>
        <taxon>Metazoa</taxon>
        <taxon>Ecdysozoa</taxon>
        <taxon>Arthropoda</taxon>
        <taxon>Hexapoda</taxon>
        <taxon>Insecta</taxon>
        <taxon>Pterygota</taxon>
        <taxon>Neoptera</taxon>
        <taxon>Endopterygota</taxon>
        <taxon>Hymenoptera</taxon>
        <taxon>Apocrita</taxon>
        <taxon>Aculeata</taxon>
        <taxon>Formicoidea</taxon>
        <taxon>Formicidae</taxon>
        <taxon>Myrmicinae</taxon>
        <taxon>Temnothorax</taxon>
    </lineage>
</organism>
<sequence length="298" mass="36285">MVEVLPGSEEEWREWCWEEREKRKDEKEMREGVKEKEEGVGNKTWQTGERIRRWVEEEMARRRVGLAGPRKKVDSGDKGERREVEEVEKEGWRVVGRKGGVGEGEKKASQVGEKRGLGGSEEKMSIGREEEREVDRREEDETEKTRRLREKVKRMEEEREQKEKRRRNVIWRGLDGRDSGERRCFMEWATENVMGRMPRIRRVWERRGEGGKEVVLVEMEDEKERAELLEKYWEFRQRWGIGVDEDLTMEERRMKWRIMEKARVEKEKGRGVRTDNRRIWVEGKEIFWNEEKEKWEER</sequence>
<gene>
    <name evidence="3" type="primary">LOC112461692</name>
</gene>
<dbReference type="RefSeq" id="XP_024882798.1">
    <property type="nucleotide sequence ID" value="XM_025027030.1"/>
</dbReference>
<feature type="region of interest" description="Disordered" evidence="1">
    <location>
        <begin position="66"/>
        <end position="163"/>
    </location>
</feature>
<accession>A0A6J1QLK4</accession>
<evidence type="ECO:0000256" key="1">
    <source>
        <dbReference type="SAM" id="MobiDB-lite"/>
    </source>
</evidence>
<keyword evidence="2" id="KW-1185">Reference proteome</keyword>
<reference evidence="3" key="1">
    <citation type="submission" date="2025-08" db="UniProtKB">
        <authorList>
            <consortium name="RefSeq"/>
        </authorList>
    </citation>
    <scope>IDENTIFICATION</scope>
    <source>
        <tissue evidence="3">Whole body</tissue>
    </source>
</reference>
<evidence type="ECO:0000313" key="2">
    <source>
        <dbReference type="Proteomes" id="UP000504618"/>
    </source>
</evidence>
<name>A0A6J1QLK4_9HYME</name>
<feature type="compositionally biased region" description="Basic and acidic residues" evidence="1">
    <location>
        <begin position="21"/>
        <end position="40"/>
    </location>
</feature>
<dbReference type="Proteomes" id="UP000504618">
    <property type="component" value="Unplaced"/>
</dbReference>
<protein>
    <submittedName>
        <fullName evidence="3">Golgin subfamily A member 6-like protein 22</fullName>
    </submittedName>
</protein>
<feature type="compositionally biased region" description="Basic and acidic residues" evidence="1">
    <location>
        <begin position="103"/>
        <end position="145"/>
    </location>
</feature>
<dbReference type="GeneID" id="112461692"/>
<feature type="compositionally biased region" description="Basic and acidic residues" evidence="1">
    <location>
        <begin position="71"/>
        <end position="92"/>
    </location>
</feature>
<dbReference type="OrthoDB" id="7701306at2759"/>
<feature type="region of interest" description="Disordered" evidence="1">
    <location>
        <begin position="21"/>
        <end position="44"/>
    </location>
</feature>
<dbReference type="AlphaFoldDB" id="A0A6J1QLK4"/>
<feature type="compositionally biased region" description="Basic and acidic residues" evidence="1">
    <location>
        <begin position="153"/>
        <end position="163"/>
    </location>
</feature>